<sequence length="224" mass="25466">MIREQSLLIKGLIFLLAVFILNIPFPNSAPLINSVFSFLGLPIYGNEETMTGFYYANNAWAIILLISLFLLYKSLNRHRLKLTILAAFIVTSGPGFMIEVMQKTVLSGMYAVSYDAENSNCTFETNKRETILTGNCKLSFENNRSKPVTFEVAIDKRAFFEDEQPFLQMMNKPKLHTITLESKGYQTVEITSSVKVADLPSKLYIGEMNGFHVNIYQNGKKRYL</sequence>
<dbReference type="Proteomes" id="UP000036410">
    <property type="component" value="Chromosome"/>
</dbReference>
<proteinExistence type="predicted"/>
<organism evidence="2 3">
    <name type="scientific">Priestia megaterium Q3</name>
    <dbReference type="NCBI Taxonomy" id="1452722"/>
    <lineage>
        <taxon>Bacteria</taxon>
        <taxon>Bacillati</taxon>
        <taxon>Bacillota</taxon>
        <taxon>Bacilli</taxon>
        <taxon>Bacillales</taxon>
        <taxon>Bacillaceae</taxon>
        <taxon>Priestia</taxon>
    </lineage>
</organism>
<dbReference type="AlphaFoldDB" id="A0A806TKL0"/>
<keyword evidence="1" id="KW-0812">Transmembrane</keyword>
<keyword evidence="1" id="KW-0472">Membrane</keyword>
<feature type="transmembrane region" description="Helical" evidence="1">
    <location>
        <begin position="12"/>
        <end position="32"/>
    </location>
</feature>
<dbReference type="EMBL" id="CP010586">
    <property type="protein sequence ID" value="AKP78822.1"/>
    <property type="molecule type" value="Genomic_DNA"/>
</dbReference>
<feature type="transmembrane region" description="Helical" evidence="1">
    <location>
        <begin position="52"/>
        <end position="72"/>
    </location>
</feature>
<reference evidence="2 3" key="1">
    <citation type="submission" date="2015-01" db="EMBL/GenBank/DDBJ databases">
        <title>Genome sequence of bacillus megaterium Q3.</title>
        <authorList>
            <person name="Wang Y."/>
            <person name="Luo K."/>
            <person name="Bai L."/>
            <person name="Luo F."/>
        </authorList>
    </citation>
    <scope>NUCLEOTIDE SEQUENCE [LARGE SCALE GENOMIC DNA]</scope>
    <source>
        <strain evidence="2 3">Q3</strain>
    </source>
</reference>
<accession>A0A806TKL0</accession>
<evidence type="ECO:0000256" key="1">
    <source>
        <dbReference type="SAM" id="Phobius"/>
    </source>
</evidence>
<protein>
    <submittedName>
        <fullName evidence="2">Uncharacterized protein</fullName>
    </submittedName>
</protein>
<evidence type="ECO:0000313" key="3">
    <source>
        <dbReference type="Proteomes" id="UP000036410"/>
    </source>
</evidence>
<dbReference type="RefSeq" id="WP_049165991.1">
    <property type="nucleotide sequence ID" value="NZ_CP010586.1"/>
</dbReference>
<evidence type="ECO:0000313" key="2">
    <source>
        <dbReference type="EMBL" id="AKP78822.1"/>
    </source>
</evidence>
<gene>
    <name evidence="2" type="ORF">AS52_03861</name>
</gene>
<keyword evidence="1" id="KW-1133">Transmembrane helix</keyword>
<name>A0A806TKL0_PRIMG</name>